<evidence type="ECO:0000259" key="11">
    <source>
        <dbReference type="PROSITE" id="PS50893"/>
    </source>
</evidence>
<keyword evidence="2" id="KW-0813">Transport</keyword>
<keyword evidence="8 10" id="KW-1133">Transmembrane helix</keyword>
<evidence type="ECO:0000256" key="7">
    <source>
        <dbReference type="ARBA" id="ARBA00022840"/>
    </source>
</evidence>
<dbReference type="Pfam" id="PF00664">
    <property type="entry name" value="ABC_membrane"/>
    <property type="match status" value="1"/>
</dbReference>
<dbReference type="SUPFAM" id="SSF90123">
    <property type="entry name" value="ABC transporter transmembrane region"/>
    <property type="match status" value="1"/>
</dbReference>
<gene>
    <name evidence="13" type="ORF">LKD45_02410</name>
</gene>
<dbReference type="Proteomes" id="UP001199355">
    <property type="component" value="Unassembled WGS sequence"/>
</dbReference>
<sequence length="583" mass="66208">MKKIYRKMMVLMNRKQKLKMVQILFMMVIGAFLETVSIGLVVPAIQMIMDPSCVEGDSVLAQIYRWTGFQKPGYFTTLILALIILGFVLKNVFLYFQNVVQLRFVYTNQFETSQRMMINFMKRPYEYYLNADTSVIQRMITSDVNNMYGLILALLQLMSEVIIFVLLAVTLTAMAPQMILTIAVLLIVTLLVIKQFLKPIMRQAGIENQDYYSGLYKWIEESVMGIKEIKIANKENYFIREYGKCGHGYVSAVQKYNIFNATPRLLIETVCMAGLILYLIFMILSGEDVTSMVSQLGAFGVAAMRLLPSANRINNYLTQISYFEPFFMGVSDNLQEEINDKNVVYDEAAYRRSKPVDKLPLQDKIVLDDIVYKYPNSEVLIFDHAHMEIPAGKSVGIVGTSGAGKTTIVDIMLGLLSIQEGHILADGVEVRDHYESWLKNIGYIPQTIFMIDSTIRKNVAFGYADEDIDDAKVWEALKKARLDEFVRSLPEGLDTGIGERGIRISGGQRQRIGIARALFEDPEVLVLDEATSALDNDTEAAIMESINSLHGHKTLIIIAHRLQTIEKCDIVYRVEHGEIERER</sequence>
<dbReference type="GO" id="GO:0140359">
    <property type="term" value="F:ABC-type transporter activity"/>
    <property type="evidence" value="ECO:0007669"/>
    <property type="project" value="InterPro"/>
</dbReference>
<dbReference type="Pfam" id="PF00005">
    <property type="entry name" value="ABC_tran"/>
    <property type="match status" value="1"/>
</dbReference>
<dbReference type="RefSeq" id="WP_308727650.1">
    <property type="nucleotide sequence ID" value="NZ_JAJEQF010000003.1"/>
</dbReference>
<comment type="caution">
    <text evidence="13">The sequence shown here is derived from an EMBL/GenBank/DDBJ whole genome shotgun (WGS) entry which is preliminary data.</text>
</comment>
<keyword evidence="14" id="KW-1185">Reference proteome</keyword>
<name>A0AAE3DLN4_9FIRM</name>
<dbReference type="SMART" id="SM00382">
    <property type="entry name" value="AAA"/>
    <property type="match status" value="1"/>
</dbReference>
<dbReference type="Gene3D" id="3.40.50.300">
    <property type="entry name" value="P-loop containing nucleotide triphosphate hydrolases"/>
    <property type="match status" value="1"/>
</dbReference>
<feature type="transmembrane region" description="Helical" evidence="10">
    <location>
        <begin position="21"/>
        <end position="42"/>
    </location>
</feature>
<keyword evidence="5" id="KW-0547">Nucleotide-binding</keyword>
<dbReference type="PANTHER" id="PTHR24221:SF654">
    <property type="entry name" value="ATP-BINDING CASSETTE SUB-FAMILY B MEMBER 6"/>
    <property type="match status" value="1"/>
</dbReference>
<feature type="domain" description="ABC transporter" evidence="11">
    <location>
        <begin position="365"/>
        <end position="583"/>
    </location>
</feature>
<comment type="subcellular location">
    <subcellularLocation>
        <location evidence="1">Cell membrane</location>
        <topology evidence="1">Multi-pass membrane protein</topology>
    </subcellularLocation>
</comment>
<dbReference type="GO" id="GO:0034040">
    <property type="term" value="F:ATPase-coupled lipid transmembrane transporter activity"/>
    <property type="evidence" value="ECO:0007669"/>
    <property type="project" value="TreeGrafter"/>
</dbReference>
<keyword evidence="4 10" id="KW-0812">Transmembrane</keyword>
<keyword evidence="6" id="KW-0378">Hydrolase</keyword>
<evidence type="ECO:0000256" key="6">
    <source>
        <dbReference type="ARBA" id="ARBA00022807"/>
    </source>
</evidence>
<evidence type="ECO:0000256" key="8">
    <source>
        <dbReference type="ARBA" id="ARBA00022989"/>
    </source>
</evidence>
<dbReference type="InterPro" id="IPR011527">
    <property type="entry name" value="ABC1_TM_dom"/>
</dbReference>
<dbReference type="InterPro" id="IPR003439">
    <property type="entry name" value="ABC_transporter-like_ATP-bd"/>
</dbReference>
<dbReference type="SUPFAM" id="SSF52540">
    <property type="entry name" value="P-loop containing nucleoside triphosphate hydrolases"/>
    <property type="match status" value="1"/>
</dbReference>
<evidence type="ECO:0000256" key="1">
    <source>
        <dbReference type="ARBA" id="ARBA00004651"/>
    </source>
</evidence>
<keyword evidence="6" id="KW-0788">Thiol protease</keyword>
<dbReference type="GO" id="GO:0016887">
    <property type="term" value="F:ATP hydrolysis activity"/>
    <property type="evidence" value="ECO:0007669"/>
    <property type="project" value="InterPro"/>
</dbReference>
<dbReference type="PROSITE" id="PS50929">
    <property type="entry name" value="ABC_TM1F"/>
    <property type="match status" value="1"/>
</dbReference>
<dbReference type="GO" id="GO:0005886">
    <property type="term" value="C:plasma membrane"/>
    <property type="evidence" value="ECO:0007669"/>
    <property type="project" value="UniProtKB-SubCell"/>
</dbReference>
<feature type="transmembrane region" description="Helical" evidence="10">
    <location>
        <begin position="74"/>
        <end position="96"/>
    </location>
</feature>
<dbReference type="GO" id="GO:0008234">
    <property type="term" value="F:cysteine-type peptidase activity"/>
    <property type="evidence" value="ECO:0007669"/>
    <property type="project" value="UniProtKB-KW"/>
</dbReference>
<evidence type="ECO:0000313" key="14">
    <source>
        <dbReference type="Proteomes" id="UP001199355"/>
    </source>
</evidence>
<organism evidence="13 14">
    <name type="scientific">Gallintestinimicrobium propionicum</name>
    <dbReference type="NCBI Taxonomy" id="2981770"/>
    <lineage>
        <taxon>Bacteria</taxon>
        <taxon>Bacillati</taxon>
        <taxon>Bacillota</taxon>
        <taxon>Clostridia</taxon>
        <taxon>Lachnospirales</taxon>
        <taxon>Lachnospiraceae</taxon>
        <taxon>Gallintestinimicrobium</taxon>
    </lineage>
</organism>
<feature type="transmembrane region" description="Helical" evidence="10">
    <location>
        <begin position="175"/>
        <end position="193"/>
    </location>
</feature>
<evidence type="ECO:0000256" key="4">
    <source>
        <dbReference type="ARBA" id="ARBA00022692"/>
    </source>
</evidence>
<dbReference type="InterPro" id="IPR036640">
    <property type="entry name" value="ABC1_TM_sf"/>
</dbReference>
<keyword evidence="7 13" id="KW-0067">ATP-binding</keyword>
<feature type="transmembrane region" description="Helical" evidence="10">
    <location>
        <begin position="265"/>
        <end position="283"/>
    </location>
</feature>
<dbReference type="FunFam" id="3.40.50.300:FF:000299">
    <property type="entry name" value="ABC transporter ATP-binding protein/permease"/>
    <property type="match status" value="1"/>
</dbReference>
<reference evidence="13 14" key="1">
    <citation type="submission" date="2021-10" db="EMBL/GenBank/DDBJ databases">
        <title>Anaerobic single-cell dispensing facilitates the cultivation of human gut bacteria.</title>
        <authorList>
            <person name="Afrizal A."/>
        </authorList>
    </citation>
    <scope>NUCLEOTIDE SEQUENCE [LARGE SCALE GENOMIC DNA]</scope>
    <source>
        <strain evidence="13 14">CLA-AA-H244</strain>
    </source>
</reference>
<feature type="transmembrane region" description="Helical" evidence="10">
    <location>
        <begin position="147"/>
        <end position="169"/>
    </location>
</feature>
<dbReference type="PANTHER" id="PTHR24221">
    <property type="entry name" value="ATP-BINDING CASSETTE SUB-FAMILY B"/>
    <property type="match status" value="1"/>
</dbReference>
<dbReference type="InterPro" id="IPR003593">
    <property type="entry name" value="AAA+_ATPase"/>
</dbReference>
<dbReference type="InterPro" id="IPR039421">
    <property type="entry name" value="Type_1_exporter"/>
</dbReference>
<evidence type="ECO:0000256" key="2">
    <source>
        <dbReference type="ARBA" id="ARBA00022448"/>
    </source>
</evidence>
<protein>
    <submittedName>
        <fullName evidence="13">ABC transporter ATP-binding protein/permease</fullName>
    </submittedName>
</protein>
<evidence type="ECO:0000313" key="13">
    <source>
        <dbReference type="EMBL" id="MCC2166562.1"/>
    </source>
</evidence>
<dbReference type="AlphaFoldDB" id="A0AAE3DLN4"/>
<keyword evidence="9 10" id="KW-0472">Membrane</keyword>
<dbReference type="PROSITE" id="PS50893">
    <property type="entry name" value="ABC_TRANSPORTER_2"/>
    <property type="match status" value="1"/>
</dbReference>
<feature type="domain" description="ABC transmembrane type-1" evidence="12">
    <location>
        <begin position="23"/>
        <end position="320"/>
    </location>
</feature>
<keyword evidence="6" id="KW-0645">Protease</keyword>
<evidence type="ECO:0000256" key="10">
    <source>
        <dbReference type="SAM" id="Phobius"/>
    </source>
</evidence>
<keyword evidence="3" id="KW-1003">Cell membrane</keyword>
<dbReference type="GO" id="GO:0005524">
    <property type="term" value="F:ATP binding"/>
    <property type="evidence" value="ECO:0007669"/>
    <property type="project" value="UniProtKB-KW"/>
</dbReference>
<dbReference type="InterPro" id="IPR017871">
    <property type="entry name" value="ABC_transporter-like_CS"/>
</dbReference>
<dbReference type="EMBL" id="JAJEQF010000003">
    <property type="protein sequence ID" value="MCC2166562.1"/>
    <property type="molecule type" value="Genomic_DNA"/>
</dbReference>
<dbReference type="PROSITE" id="PS00211">
    <property type="entry name" value="ABC_TRANSPORTER_1"/>
    <property type="match status" value="1"/>
</dbReference>
<accession>A0AAE3DLN4</accession>
<dbReference type="InterPro" id="IPR027417">
    <property type="entry name" value="P-loop_NTPase"/>
</dbReference>
<proteinExistence type="predicted"/>
<evidence type="ECO:0000256" key="9">
    <source>
        <dbReference type="ARBA" id="ARBA00023136"/>
    </source>
</evidence>
<evidence type="ECO:0000256" key="5">
    <source>
        <dbReference type="ARBA" id="ARBA00022741"/>
    </source>
</evidence>
<evidence type="ECO:0000256" key="3">
    <source>
        <dbReference type="ARBA" id="ARBA00022475"/>
    </source>
</evidence>
<evidence type="ECO:0000259" key="12">
    <source>
        <dbReference type="PROSITE" id="PS50929"/>
    </source>
</evidence>
<dbReference type="Gene3D" id="1.20.1560.10">
    <property type="entry name" value="ABC transporter type 1, transmembrane domain"/>
    <property type="match status" value="1"/>
</dbReference>